<comment type="caution">
    <text evidence="2">The sequence shown here is derived from an EMBL/GenBank/DDBJ whole genome shotgun (WGS) entry which is preliminary data.</text>
</comment>
<sequence>MEPSWGEMDGCWCDLNGQRWRDVKGLGKGKGGDKGGEELENLTSLSSPDRQGWVKSSEWDGWMKKGRREED</sequence>
<evidence type="ECO:0000313" key="3">
    <source>
        <dbReference type="Proteomes" id="UP001346869"/>
    </source>
</evidence>
<evidence type="ECO:0000256" key="1">
    <source>
        <dbReference type="SAM" id="MobiDB-lite"/>
    </source>
</evidence>
<reference evidence="2 3" key="1">
    <citation type="journal article" date="2023" name="Genes (Basel)">
        <title>Chromosome-Level Genome Assembly and Circadian Gene Repertoire of the Patagonia Blennie Eleginops maclovinus-The Closest Ancestral Proxy of Antarctic Cryonotothenioids.</title>
        <authorList>
            <person name="Cheng C.C."/>
            <person name="Rivera-Colon A.G."/>
            <person name="Minhas B.F."/>
            <person name="Wilson L."/>
            <person name="Rayamajhi N."/>
            <person name="Vargas-Chacoff L."/>
            <person name="Catchen J.M."/>
        </authorList>
    </citation>
    <scope>NUCLEOTIDE SEQUENCE [LARGE SCALE GENOMIC DNA]</scope>
    <source>
        <strain evidence="2">JMC-PN-2008</strain>
    </source>
</reference>
<reference evidence="2 3" key="2">
    <citation type="journal article" date="2023" name="Mol. Biol. Evol.">
        <title>Genomics of Secondarily Temperate Adaptation in the Only Non-Antarctic Icefish.</title>
        <authorList>
            <person name="Rivera-Colon A.G."/>
            <person name="Rayamajhi N."/>
            <person name="Minhas B.F."/>
            <person name="Madrigal G."/>
            <person name="Bilyk K.T."/>
            <person name="Yoon V."/>
            <person name="Hune M."/>
            <person name="Gregory S."/>
            <person name="Cheng C.H.C."/>
            <person name="Catchen J.M."/>
        </authorList>
    </citation>
    <scope>NUCLEOTIDE SEQUENCE [LARGE SCALE GENOMIC DNA]</scope>
    <source>
        <strain evidence="2">JMC-PN-2008</strain>
    </source>
</reference>
<dbReference type="EMBL" id="JAUZQC010000018">
    <property type="protein sequence ID" value="KAK5855382.1"/>
    <property type="molecule type" value="Genomic_DNA"/>
</dbReference>
<accession>A0AAN7X6B6</accession>
<feature type="compositionally biased region" description="Basic and acidic residues" evidence="1">
    <location>
        <begin position="57"/>
        <end position="71"/>
    </location>
</feature>
<feature type="region of interest" description="Disordered" evidence="1">
    <location>
        <begin position="24"/>
        <end position="71"/>
    </location>
</feature>
<gene>
    <name evidence="2" type="ORF">PBY51_005485</name>
</gene>
<organism evidence="2 3">
    <name type="scientific">Eleginops maclovinus</name>
    <name type="common">Patagonian blennie</name>
    <name type="synonym">Eleginus maclovinus</name>
    <dbReference type="NCBI Taxonomy" id="56733"/>
    <lineage>
        <taxon>Eukaryota</taxon>
        <taxon>Metazoa</taxon>
        <taxon>Chordata</taxon>
        <taxon>Craniata</taxon>
        <taxon>Vertebrata</taxon>
        <taxon>Euteleostomi</taxon>
        <taxon>Actinopterygii</taxon>
        <taxon>Neopterygii</taxon>
        <taxon>Teleostei</taxon>
        <taxon>Neoteleostei</taxon>
        <taxon>Acanthomorphata</taxon>
        <taxon>Eupercaria</taxon>
        <taxon>Perciformes</taxon>
        <taxon>Notothenioidei</taxon>
        <taxon>Eleginopidae</taxon>
        <taxon>Eleginops</taxon>
    </lineage>
</organism>
<feature type="compositionally biased region" description="Basic and acidic residues" evidence="1">
    <location>
        <begin position="24"/>
        <end position="37"/>
    </location>
</feature>
<dbReference type="Proteomes" id="UP001346869">
    <property type="component" value="Unassembled WGS sequence"/>
</dbReference>
<dbReference type="AlphaFoldDB" id="A0AAN7X6B6"/>
<protein>
    <submittedName>
        <fullName evidence="2">Uncharacterized protein</fullName>
    </submittedName>
</protein>
<name>A0AAN7X6B6_ELEMC</name>
<keyword evidence="3" id="KW-1185">Reference proteome</keyword>
<evidence type="ECO:0000313" key="2">
    <source>
        <dbReference type="EMBL" id="KAK5855382.1"/>
    </source>
</evidence>
<proteinExistence type="predicted"/>